<feature type="compositionally biased region" description="Low complexity" evidence="1">
    <location>
        <begin position="120"/>
        <end position="129"/>
    </location>
</feature>
<dbReference type="SUPFAM" id="SSF52540">
    <property type="entry name" value="P-loop containing nucleoside triphosphate hydrolases"/>
    <property type="match status" value="1"/>
</dbReference>
<dbReference type="KEGG" id="bdi:100832296"/>
<accession>A0A2K2DSG4</accession>
<protein>
    <recommendedName>
        <fullName evidence="2">NB-ARC domain-containing protein</fullName>
    </recommendedName>
</protein>
<dbReference type="EnsemblPlants" id="PNT77221">
    <property type="protein sequence ID" value="PNT77221"/>
    <property type="gene ID" value="BRADI_1g59465v3"/>
</dbReference>
<dbReference type="STRING" id="15368.A0A2K2DSG4"/>
<feature type="compositionally biased region" description="Polar residues" evidence="1">
    <location>
        <begin position="481"/>
        <end position="494"/>
    </location>
</feature>
<evidence type="ECO:0000313" key="3">
    <source>
        <dbReference type="EMBL" id="PNT77221.1"/>
    </source>
</evidence>
<sequence>MAAMQSGNDDLVTKLLHAYDEEDERGLVHGADLDDIFHILGANKERILRALAPEAEKKAELPEGEKKEELPEVERKAELPELLRNIDLAHRQWKERSTQQQQPASSKKKAMAIASVMSDCNPFKSKPSSSPTPPQQDAGAGSGPAISLEDLLKQTKEILGNAGLKEETVYYEWTTSYVDESRIYGWEEDAGNVVDALVGAVNEEEDDQVLFRAAGIAGIHGSGKTALAQKVFVHDRVKDAFPLRLWVCVGPPDHFDRFCLLYRMLDNLGLDTGKLESIVDSAAVVVNAGADEHRRTEAKIGVLLFVLYTTLYKTGYLIVFDDIRAHGGDGGWYSNLTLNPPKDGEWYERLAYGLPKARKSAVLVTCRREEDARIMVRTGGVFRPPEMGVEEGWRLFKREYEAAKKKKEASGWSWKEEEDKLYKELEEMKTEIVGKCLGLPVAIIEAAKGFSVLEHQPGGEDDVAGPAEVKVRGVEEEETSKIQVAQTTPTEPAD</sequence>
<dbReference type="InterPro" id="IPR002182">
    <property type="entry name" value="NB-ARC"/>
</dbReference>
<dbReference type="Gene3D" id="3.40.50.300">
    <property type="entry name" value="P-loop containing nucleotide triphosphate hydrolases"/>
    <property type="match status" value="1"/>
</dbReference>
<feature type="region of interest" description="Disordered" evidence="1">
    <location>
        <begin position="120"/>
        <end position="145"/>
    </location>
</feature>
<reference evidence="4" key="3">
    <citation type="submission" date="2018-08" db="UniProtKB">
        <authorList>
            <consortium name="EnsemblPlants"/>
        </authorList>
    </citation>
    <scope>IDENTIFICATION</scope>
    <source>
        <strain evidence="4">cv. Bd21</strain>
    </source>
</reference>
<evidence type="ECO:0000256" key="1">
    <source>
        <dbReference type="SAM" id="MobiDB-lite"/>
    </source>
</evidence>
<proteinExistence type="predicted"/>
<feature type="domain" description="NB-ARC" evidence="2">
    <location>
        <begin position="194"/>
        <end position="400"/>
    </location>
</feature>
<dbReference type="EMBL" id="CM000880">
    <property type="protein sequence ID" value="PNT77221.1"/>
    <property type="molecule type" value="Genomic_DNA"/>
</dbReference>
<reference evidence="3" key="2">
    <citation type="submission" date="2017-06" db="EMBL/GenBank/DDBJ databases">
        <title>WGS assembly of Brachypodium distachyon.</title>
        <authorList>
            <consortium name="The International Brachypodium Initiative"/>
            <person name="Lucas S."/>
            <person name="Harmon-Smith M."/>
            <person name="Lail K."/>
            <person name="Tice H."/>
            <person name="Grimwood J."/>
            <person name="Bruce D."/>
            <person name="Barry K."/>
            <person name="Shu S."/>
            <person name="Lindquist E."/>
            <person name="Wang M."/>
            <person name="Pitluck S."/>
            <person name="Vogel J.P."/>
            <person name="Garvin D.F."/>
            <person name="Mockler T.C."/>
            <person name="Schmutz J."/>
            <person name="Rokhsar D."/>
            <person name="Bevan M.W."/>
        </authorList>
    </citation>
    <scope>NUCLEOTIDE SEQUENCE</scope>
    <source>
        <strain evidence="3">Bd21</strain>
    </source>
</reference>
<dbReference type="OrthoDB" id="1900634at2759"/>
<dbReference type="Pfam" id="PF00931">
    <property type="entry name" value="NB-ARC"/>
    <property type="match status" value="1"/>
</dbReference>
<dbReference type="FunCoup" id="A0A2K2DSG4">
    <property type="interactions" value="1"/>
</dbReference>
<reference evidence="3 4" key="1">
    <citation type="journal article" date="2010" name="Nature">
        <title>Genome sequencing and analysis of the model grass Brachypodium distachyon.</title>
        <authorList>
            <consortium name="International Brachypodium Initiative"/>
        </authorList>
    </citation>
    <scope>NUCLEOTIDE SEQUENCE [LARGE SCALE GENOMIC DNA]</scope>
    <source>
        <strain evidence="3 4">Bd21</strain>
    </source>
</reference>
<organism evidence="3">
    <name type="scientific">Brachypodium distachyon</name>
    <name type="common">Purple false brome</name>
    <name type="synonym">Trachynia distachya</name>
    <dbReference type="NCBI Taxonomy" id="15368"/>
    <lineage>
        <taxon>Eukaryota</taxon>
        <taxon>Viridiplantae</taxon>
        <taxon>Streptophyta</taxon>
        <taxon>Embryophyta</taxon>
        <taxon>Tracheophyta</taxon>
        <taxon>Spermatophyta</taxon>
        <taxon>Magnoliopsida</taxon>
        <taxon>Liliopsida</taxon>
        <taxon>Poales</taxon>
        <taxon>Poaceae</taxon>
        <taxon>BOP clade</taxon>
        <taxon>Pooideae</taxon>
        <taxon>Stipodae</taxon>
        <taxon>Brachypodieae</taxon>
        <taxon>Brachypodium</taxon>
    </lineage>
</organism>
<evidence type="ECO:0000313" key="4">
    <source>
        <dbReference type="EnsemblPlants" id="PNT77221"/>
    </source>
</evidence>
<gene>
    <name evidence="4" type="primary">LOC100832296</name>
    <name evidence="3" type="ORF">BRADI_1g59465v3</name>
</gene>
<dbReference type="InterPro" id="IPR027417">
    <property type="entry name" value="P-loop_NTPase"/>
</dbReference>
<dbReference type="GeneID" id="100832296"/>
<name>A0A2K2DSG4_BRADI</name>
<feature type="region of interest" description="Disordered" evidence="1">
    <location>
        <begin position="471"/>
        <end position="494"/>
    </location>
</feature>
<dbReference type="Proteomes" id="UP000008810">
    <property type="component" value="Chromosome 1"/>
</dbReference>
<dbReference type="RefSeq" id="XP_003561516.1">
    <property type="nucleotide sequence ID" value="XM_003561468.4"/>
</dbReference>
<evidence type="ECO:0000259" key="2">
    <source>
        <dbReference type="Pfam" id="PF00931"/>
    </source>
</evidence>
<dbReference type="PANTHER" id="PTHR36766:SF30">
    <property type="entry name" value="TIR-NBS TYPE DISEASE RESISTANCE PROTEIN-RELATED"/>
    <property type="match status" value="1"/>
</dbReference>
<dbReference type="AlphaFoldDB" id="A0A2K2DSG4"/>
<dbReference type="PANTHER" id="PTHR36766">
    <property type="entry name" value="PLANT BROAD-SPECTRUM MILDEW RESISTANCE PROTEIN RPW8"/>
    <property type="match status" value="1"/>
</dbReference>
<dbReference type="GO" id="GO:0043531">
    <property type="term" value="F:ADP binding"/>
    <property type="evidence" value="ECO:0007669"/>
    <property type="project" value="InterPro"/>
</dbReference>
<dbReference type="Gramene" id="PNT77221">
    <property type="protein sequence ID" value="PNT77221"/>
    <property type="gene ID" value="BRADI_1g59465v3"/>
</dbReference>
<evidence type="ECO:0000313" key="5">
    <source>
        <dbReference type="Proteomes" id="UP000008810"/>
    </source>
</evidence>
<dbReference type="GO" id="GO:0098542">
    <property type="term" value="P:defense response to other organism"/>
    <property type="evidence" value="ECO:0000318"/>
    <property type="project" value="GO_Central"/>
</dbReference>
<keyword evidence="5" id="KW-1185">Reference proteome</keyword>